<dbReference type="AlphaFoldDB" id="A0A8H6NCK8"/>
<keyword evidence="3" id="KW-1185">Reference proteome</keyword>
<sequence length="180" mass="17735">MSSTVAATSSAPLPTSTSICSSNLYDPPTSDRSCSMPYGSNHTDIMKACCKDADIVSYYDNCGLYCLALDQSVKSLQDCLFKEGAGWTDVFCRDNGNVNASATATGNSAPDASASASVVASGGGSRDGGDSSATGTGASASSSSSGNAAPGVYAPAAVNTLGLALGALLLSAATFGALQI</sequence>
<dbReference type="Proteomes" id="UP000654918">
    <property type="component" value="Unassembled WGS sequence"/>
</dbReference>
<organism evidence="2 3">
    <name type="scientific">Colletotrichum plurivorum</name>
    <dbReference type="NCBI Taxonomy" id="2175906"/>
    <lineage>
        <taxon>Eukaryota</taxon>
        <taxon>Fungi</taxon>
        <taxon>Dikarya</taxon>
        <taxon>Ascomycota</taxon>
        <taxon>Pezizomycotina</taxon>
        <taxon>Sordariomycetes</taxon>
        <taxon>Hypocreomycetidae</taxon>
        <taxon>Glomerellales</taxon>
        <taxon>Glomerellaceae</taxon>
        <taxon>Colletotrichum</taxon>
        <taxon>Colletotrichum orchidearum species complex</taxon>
    </lineage>
</organism>
<evidence type="ECO:0000256" key="1">
    <source>
        <dbReference type="SAM" id="MobiDB-lite"/>
    </source>
</evidence>
<feature type="region of interest" description="Disordered" evidence="1">
    <location>
        <begin position="103"/>
        <end position="146"/>
    </location>
</feature>
<feature type="compositionally biased region" description="Low complexity" evidence="1">
    <location>
        <begin position="106"/>
        <end position="120"/>
    </location>
</feature>
<comment type="caution">
    <text evidence="2">The sequence shown here is derived from an EMBL/GenBank/DDBJ whole genome shotgun (WGS) entry which is preliminary data.</text>
</comment>
<evidence type="ECO:0000313" key="3">
    <source>
        <dbReference type="Proteomes" id="UP000654918"/>
    </source>
</evidence>
<name>A0A8H6NCK8_9PEZI</name>
<protein>
    <submittedName>
        <fullName evidence="2">Uncharacterized protein</fullName>
    </submittedName>
</protein>
<reference evidence="2" key="1">
    <citation type="journal article" date="2020" name="Phytopathology">
        <title>Genome Sequence Resources of Colletotrichum truncatum, C. plurivorum, C. musicola, and C. sojae: Four Species Pathogenic to Soybean (Glycine max).</title>
        <authorList>
            <person name="Rogerio F."/>
            <person name="Boufleur T.R."/>
            <person name="Ciampi-Guillardi M."/>
            <person name="Sukno S.A."/>
            <person name="Thon M.R."/>
            <person name="Massola Junior N.S."/>
            <person name="Baroncelli R."/>
        </authorList>
    </citation>
    <scope>NUCLEOTIDE SEQUENCE</scope>
    <source>
        <strain evidence="2">LFN00145</strain>
    </source>
</reference>
<evidence type="ECO:0000313" key="2">
    <source>
        <dbReference type="EMBL" id="KAF6827898.1"/>
    </source>
</evidence>
<proteinExistence type="predicted"/>
<accession>A0A8H6NCK8</accession>
<dbReference type="EMBL" id="WIGO01000130">
    <property type="protein sequence ID" value="KAF6827898.1"/>
    <property type="molecule type" value="Genomic_DNA"/>
</dbReference>
<feature type="compositionally biased region" description="Low complexity" evidence="1">
    <location>
        <begin position="130"/>
        <end position="146"/>
    </location>
</feature>
<gene>
    <name evidence="2" type="ORF">CPLU01_08824</name>
</gene>